<accession>A0A803MD18</accession>
<dbReference type="AlphaFoldDB" id="A0A803MD18"/>
<organism evidence="2 3">
    <name type="scientific">Chenopodium quinoa</name>
    <name type="common">Quinoa</name>
    <dbReference type="NCBI Taxonomy" id="63459"/>
    <lineage>
        <taxon>Eukaryota</taxon>
        <taxon>Viridiplantae</taxon>
        <taxon>Streptophyta</taxon>
        <taxon>Embryophyta</taxon>
        <taxon>Tracheophyta</taxon>
        <taxon>Spermatophyta</taxon>
        <taxon>Magnoliopsida</taxon>
        <taxon>eudicotyledons</taxon>
        <taxon>Gunneridae</taxon>
        <taxon>Pentapetalae</taxon>
        <taxon>Caryophyllales</taxon>
        <taxon>Chenopodiaceae</taxon>
        <taxon>Chenopodioideae</taxon>
        <taxon>Atripliceae</taxon>
        <taxon>Chenopodium</taxon>
    </lineage>
</organism>
<evidence type="ECO:0000313" key="3">
    <source>
        <dbReference type="Proteomes" id="UP000596660"/>
    </source>
</evidence>
<evidence type="ECO:0000313" key="2">
    <source>
        <dbReference type="EnsemblPlants" id="AUR62027361-RA:cds"/>
    </source>
</evidence>
<keyword evidence="3" id="KW-1185">Reference proteome</keyword>
<dbReference type="EnsemblPlants" id="AUR62027361-RA">
    <property type="protein sequence ID" value="AUR62027361-RA:cds"/>
    <property type="gene ID" value="AUR62027361"/>
</dbReference>
<reference evidence="2" key="2">
    <citation type="submission" date="2021-03" db="UniProtKB">
        <authorList>
            <consortium name="EnsemblPlants"/>
        </authorList>
    </citation>
    <scope>IDENTIFICATION</scope>
</reference>
<protein>
    <submittedName>
        <fullName evidence="2">Uncharacterized protein</fullName>
    </submittedName>
</protein>
<proteinExistence type="predicted"/>
<evidence type="ECO:0000256" key="1">
    <source>
        <dbReference type="SAM" id="MobiDB-lite"/>
    </source>
</evidence>
<dbReference type="Gramene" id="AUR62027361-RA">
    <property type="protein sequence ID" value="AUR62027361-RA:cds"/>
    <property type="gene ID" value="AUR62027361"/>
</dbReference>
<feature type="region of interest" description="Disordered" evidence="1">
    <location>
        <begin position="87"/>
        <end position="108"/>
    </location>
</feature>
<dbReference type="Proteomes" id="UP000596660">
    <property type="component" value="Unplaced"/>
</dbReference>
<name>A0A803MD18_CHEQI</name>
<sequence length="380" mass="39535">MMDNLGKFCPRLQNFHVTSPRLSHATVLALSAASLRSSITDRGIGMICDVFSRTLSRLLLVLCPDITSIEEELPRNNSRRFQAADWRPTPVKQPSKVVHQKSHGVQDPVGCESGSAVSTFKDDLPEDLTDIPTGVVCEVGCVDGRCGGSWDLDGELDSGGRGQIASEFGGGSRAQADGNAGGISDARGFSGEAITFESVFTGGFSEEGNIYKGEGNFEKGGAGGSGSGGGSGCWLAGEKDGEGSRSSNSRCGAGGGKITCKIESSQSMVARRGGDFSSGFTSGGILVGRGPHSCVGSGTDGEEWWNGLLRWAGGKGGGSRCGLEGFAWLPFSGGFLKYAEGAAFGRSLTKVFGLWRKPILKSASKVIVVIHPEDIAKAFS</sequence>
<reference evidence="2" key="1">
    <citation type="journal article" date="2017" name="Nature">
        <title>The genome of Chenopodium quinoa.</title>
        <authorList>
            <person name="Jarvis D.E."/>
            <person name="Ho Y.S."/>
            <person name="Lightfoot D.J."/>
            <person name="Schmoeckel S.M."/>
            <person name="Li B."/>
            <person name="Borm T.J.A."/>
            <person name="Ohyanagi H."/>
            <person name="Mineta K."/>
            <person name="Michell C.T."/>
            <person name="Saber N."/>
            <person name="Kharbatia N.M."/>
            <person name="Rupper R.R."/>
            <person name="Sharp A.R."/>
            <person name="Dally N."/>
            <person name="Boughton B.A."/>
            <person name="Woo Y.H."/>
            <person name="Gao G."/>
            <person name="Schijlen E.G.W.M."/>
            <person name="Guo X."/>
            <person name="Momin A.A."/>
            <person name="Negrao S."/>
            <person name="Al-Babili S."/>
            <person name="Gehring C."/>
            <person name="Roessner U."/>
            <person name="Jung C."/>
            <person name="Murphy K."/>
            <person name="Arold S.T."/>
            <person name="Gojobori T."/>
            <person name="van der Linden C.G."/>
            <person name="van Loo E.N."/>
            <person name="Jellen E.N."/>
            <person name="Maughan P.J."/>
            <person name="Tester M."/>
        </authorList>
    </citation>
    <scope>NUCLEOTIDE SEQUENCE [LARGE SCALE GENOMIC DNA]</scope>
    <source>
        <strain evidence="2">cv. PI 614886</strain>
    </source>
</reference>